<keyword evidence="4" id="KW-1185">Reference proteome</keyword>
<comment type="subcellular location">
    <subcellularLocation>
        <location evidence="1">Nucleus</location>
    </subcellularLocation>
</comment>
<name>A0ABD1TUA1_9LAMI</name>
<evidence type="ECO:0000259" key="2">
    <source>
        <dbReference type="Pfam" id="PF14500"/>
    </source>
</evidence>
<evidence type="ECO:0000313" key="4">
    <source>
        <dbReference type="Proteomes" id="UP001604277"/>
    </source>
</evidence>
<gene>
    <name evidence="3" type="ORF">Fot_30260</name>
</gene>
<feature type="domain" description="MMS19 N-terminal" evidence="2">
    <location>
        <begin position="46"/>
        <end position="96"/>
    </location>
</feature>
<accession>A0ABD1TUA1</accession>
<evidence type="ECO:0000313" key="3">
    <source>
        <dbReference type="EMBL" id="KAL2516289.1"/>
    </source>
</evidence>
<keyword evidence="1" id="KW-0539">Nucleus</keyword>
<dbReference type="EMBL" id="JBFOLJ010000008">
    <property type="protein sequence ID" value="KAL2516289.1"/>
    <property type="molecule type" value="Genomic_DNA"/>
</dbReference>
<keyword evidence="1" id="KW-0234">DNA repair</keyword>
<dbReference type="InterPro" id="IPR029240">
    <property type="entry name" value="MMS19_N"/>
</dbReference>
<dbReference type="InterPro" id="IPR039920">
    <property type="entry name" value="MMS19"/>
</dbReference>
<dbReference type="GO" id="GO:0005634">
    <property type="term" value="C:nucleus"/>
    <property type="evidence" value="ECO:0007669"/>
    <property type="project" value="UniProtKB-SubCell"/>
</dbReference>
<dbReference type="PANTHER" id="PTHR12891">
    <property type="entry name" value="DNA REPAIR/TRANSCRIPTION PROTEIN MET18/MMS19"/>
    <property type="match status" value="1"/>
</dbReference>
<comment type="similarity">
    <text evidence="1">Belongs to the MET18/MMS19 family.</text>
</comment>
<dbReference type="AlphaFoldDB" id="A0ABD1TUA1"/>
<reference evidence="4" key="1">
    <citation type="submission" date="2024-07" db="EMBL/GenBank/DDBJ databases">
        <title>Two chromosome-level genome assemblies of Korean endemic species Abeliophyllum distichum and Forsythia ovata (Oleaceae).</title>
        <authorList>
            <person name="Jang H."/>
        </authorList>
    </citation>
    <scope>NUCLEOTIDE SEQUENCE [LARGE SCALE GENOMIC DNA]</scope>
</reference>
<comment type="function">
    <text evidence="1">Key component of the cytosolic iron-sulfur protein assembly (CIA) complex, a multiprotein complex that mediates the incorporation of iron-sulfur cluster into apoproteins specifically involved in DNA metabolism and genomic integrity. In the CIA complex, MMS19 acts as an adapter between early-acting CIA components and a subset of cellular target iron-sulfur proteins.</text>
</comment>
<dbReference type="GO" id="GO:0097361">
    <property type="term" value="C:cytosolic [4Fe-4S] assembly targeting complex"/>
    <property type="evidence" value="ECO:0007669"/>
    <property type="project" value="UniProtKB-UniRule"/>
</dbReference>
<keyword evidence="1" id="KW-0227">DNA damage</keyword>
<comment type="caution">
    <text evidence="3">The sequence shown here is derived from an EMBL/GenBank/DDBJ whole genome shotgun (WGS) entry which is preliminary data.</text>
</comment>
<dbReference type="GO" id="GO:0051604">
    <property type="term" value="P:protein maturation"/>
    <property type="evidence" value="ECO:0007669"/>
    <property type="project" value="UniProtKB-UniRule"/>
</dbReference>
<dbReference type="Proteomes" id="UP001604277">
    <property type="component" value="Unassembled WGS sequence"/>
</dbReference>
<evidence type="ECO:0000256" key="1">
    <source>
        <dbReference type="RuleBase" id="RU367072"/>
    </source>
</evidence>
<proteinExistence type="inferred from homology"/>
<dbReference type="Pfam" id="PF14500">
    <property type="entry name" value="MMS19_N"/>
    <property type="match status" value="1"/>
</dbReference>
<dbReference type="PANTHER" id="PTHR12891:SF0">
    <property type="entry name" value="MMS19 NUCLEOTIDE EXCISION REPAIR PROTEIN HOMOLOG"/>
    <property type="match status" value="1"/>
</dbReference>
<dbReference type="GO" id="GO:0006281">
    <property type="term" value="P:DNA repair"/>
    <property type="evidence" value="ECO:0007669"/>
    <property type="project" value="UniProtKB-UniRule"/>
</dbReference>
<sequence>MADSTQLVKHIELYVNSSSTPVQQAASVDAIATLLKNDLFTLEALVREMEMYLTTTDSIIRSRGILLLAELLSQLTSKRLNDASIESLIGFFTEKLCLSLGMDRKFGSSSKQESGSVWIRIVYLVQHLRKESQALKVGPMRRVGLDELVVEKKS</sequence>
<dbReference type="GO" id="GO:0016226">
    <property type="term" value="P:iron-sulfur cluster assembly"/>
    <property type="evidence" value="ECO:0007669"/>
    <property type="project" value="UniProtKB-UniRule"/>
</dbReference>
<organism evidence="3 4">
    <name type="scientific">Forsythia ovata</name>
    <dbReference type="NCBI Taxonomy" id="205694"/>
    <lineage>
        <taxon>Eukaryota</taxon>
        <taxon>Viridiplantae</taxon>
        <taxon>Streptophyta</taxon>
        <taxon>Embryophyta</taxon>
        <taxon>Tracheophyta</taxon>
        <taxon>Spermatophyta</taxon>
        <taxon>Magnoliopsida</taxon>
        <taxon>eudicotyledons</taxon>
        <taxon>Gunneridae</taxon>
        <taxon>Pentapetalae</taxon>
        <taxon>asterids</taxon>
        <taxon>lamiids</taxon>
        <taxon>Lamiales</taxon>
        <taxon>Oleaceae</taxon>
        <taxon>Forsythieae</taxon>
        <taxon>Forsythia</taxon>
    </lineage>
</organism>
<protein>
    <recommendedName>
        <fullName evidence="1">MMS19 nucleotide excision repair protein</fullName>
    </recommendedName>
</protein>